<feature type="domain" description="Plastid lipid-associated protein/fibrillin conserved" evidence="3">
    <location>
        <begin position="120"/>
        <end position="245"/>
    </location>
</feature>
<dbReference type="Pfam" id="PF04755">
    <property type="entry name" value="PAP_fibrillin"/>
    <property type="match status" value="1"/>
</dbReference>
<dbReference type="PANTHER" id="PTHR31906">
    <property type="entry name" value="PLASTID-LIPID-ASSOCIATED PROTEIN 4, CHLOROPLASTIC-RELATED"/>
    <property type="match status" value="1"/>
</dbReference>
<evidence type="ECO:0000313" key="5">
    <source>
        <dbReference type="Proteomes" id="UP000077202"/>
    </source>
</evidence>
<gene>
    <name evidence="4" type="ORF">AXG93_2265s1010</name>
</gene>
<keyword evidence="5" id="KW-1185">Reference proteome</keyword>
<dbReference type="InterPro" id="IPR039633">
    <property type="entry name" value="PAP"/>
</dbReference>
<evidence type="ECO:0000313" key="4">
    <source>
        <dbReference type="EMBL" id="OAE30744.1"/>
    </source>
</evidence>
<dbReference type="InterPro" id="IPR006843">
    <property type="entry name" value="PAP/fibrillin_dom"/>
</dbReference>
<dbReference type="AlphaFoldDB" id="A0A176WCU1"/>
<comment type="caution">
    <text evidence="4">The sequence shown here is derived from an EMBL/GenBank/DDBJ whole genome shotgun (WGS) entry which is preliminary data.</text>
</comment>
<dbReference type="EMBL" id="LVLJ01001251">
    <property type="protein sequence ID" value="OAE30744.1"/>
    <property type="molecule type" value="Genomic_DNA"/>
</dbReference>
<sequence>MASSASSVISPASISSSLLYSDSNGKPCSFCSRGCSPSVVSFGNGNAKLRVAYLSSSRDFSNFLTYNFGGRNLGSGKLKPLHSLGFSEKRTSLRWSVVSAVSADTAQTSEAEASEESASQLVDKLLSLVKDSDRGALLGAEEQANVADVVDQLEKIGMPEPLKSPLIFGDWNVAYSSNPTSPGGPYRTFIGRILFRTRDMVQSVISPDVVSNVVRFALFGFIGGEVNLNGKLTPLDDKMIQVDFQPPDLQIGPFKFTYGGMSSVKISIIYLDDYLRLGRGSRDAEVQLTVVLITKYSSTNRLIIMDLASLFALESSSSNGMA</sequence>
<evidence type="ECO:0000256" key="1">
    <source>
        <dbReference type="ARBA" id="ARBA00004474"/>
    </source>
</evidence>
<reference evidence="4" key="1">
    <citation type="submission" date="2016-03" db="EMBL/GenBank/DDBJ databases">
        <title>Mechanisms controlling the formation of the plant cell surface in tip-growing cells are functionally conserved among land plants.</title>
        <authorList>
            <person name="Honkanen S."/>
            <person name="Jones V.A."/>
            <person name="Morieri G."/>
            <person name="Champion C."/>
            <person name="Hetherington A.J."/>
            <person name="Kelly S."/>
            <person name="Saint-Marcoux D."/>
            <person name="Proust H."/>
            <person name="Prescott H."/>
            <person name="Dolan L."/>
        </authorList>
    </citation>
    <scope>NUCLEOTIDE SEQUENCE [LARGE SCALE GENOMIC DNA]</scope>
    <source>
        <tissue evidence="4">Whole gametophyte</tissue>
    </source>
</reference>
<evidence type="ECO:0000259" key="3">
    <source>
        <dbReference type="Pfam" id="PF04755"/>
    </source>
</evidence>
<accession>A0A176WCU1</accession>
<organism evidence="4 5">
    <name type="scientific">Marchantia polymorpha subsp. ruderalis</name>
    <dbReference type="NCBI Taxonomy" id="1480154"/>
    <lineage>
        <taxon>Eukaryota</taxon>
        <taxon>Viridiplantae</taxon>
        <taxon>Streptophyta</taxon>
        <taxon>Embryophyta</taxon>
        <taxon>Marchantiophyta</taxon>
        <taxon>Marchantiopsida</taxon>
        <taxon>Marchantiidae</taxon>
        <taxon>Marchantiales</taxon>
        <taxon>Marchantiaceae</taxon>
        <taxon>Marchantia</taxon>
    </lineage>
</organism>
<dbReference type="Proteomes" id="UP000077202">
    <property type="component" value="Unassembled WGS sequence"/>
</dbReference>
<keyword evidence="2" id="KW-0934">Plastid</keyword>
<proteinExistence type="predicted"/>
<dbReference type="GO" id="GO:0009536">
    <property type="term" value="C:plastid"/>
    <property type="evidence" value="ECO:0007669"/>
    <property type="project" value="UniProtKB-SubCell"/>
</dbReference>
<name>A0A176WCU1_MARPO</name>
<protein>
    <recommendedName>
        <fullName evidence="3">Plastid lipid-associated protein/fibrillin conserved domain-containing protein</fullName>
    </recommendedName>
</protein>
<evidence type="ECO:0000256" key="2">
    <source>
        <dbReference type="ARBA" id="ARBA00022640"/>
    </source>
</evidence>
<comment type="subcellular location">
    <subcellularLocation>
        <location evidence="1">Plastid</location>
    </subcellularLocation>
</comment>